<evidence type="ECO:0000259" key="2">
    <source>
        <dbReference type="Pfam" id="PF14018"/>
    </source>
</evidence>
<name>A0A3B0Y955_9ZZZZ</name>
<feature type="transmembrane region" description="Helical" evidence="1">
    <location>
        <begin position="104"/>
        <end position="124"/>
    </location>
</feature>
<keyword evidence="1" id="KW-0812">Transmembrane</keyword>
<evidence type="ECO:0000256" key="1">
    <source>
        <dbReference type="SAM" id="Phobius"/>
    </source>
</evidence>
<sequence length="174" mass="19864">MKPSDTDPYSTPTAVLKNETALNDPTQIMQAFPRFSAWAVFGLAIITMGLYYVWWLYSRTKIINQVHYHKIPPSLIYIVFILLAANIGISILSELEPSNMNYTMASNITSIFYSISSIYWVFAVRNRIHQMTKADVLSGCYLGGIMTFIFQVLYIQYKINEYIDRQSTSATLAS</sequence>
<feature type="transmembrane region" description="Helical" evidence="1">
    <location>
        <begin position="75"/>
        <end position="92"/>
    </location>
</feature>
<protein>
    <recommendedName>
        <fullName evidence="2">DUF4234 domain-containing protein</fullName>
    </recommendedName>
</protein>
<organism evidence="3">
    <name type="scientific">hydrothermal vent metagenome</name>
    <dbReference type="NCBI Taxonomy" id="652676"/>
    <lineage>
        <taxon>unclassified sequences</taxon>
        <taxon>metagenomes</taxon>
        <taxon>ecological metagenomes</taxon>
    </lineage>
</organism>
<keyword evidence="1" id="KW-1133">Transmembrane helix</keyword>
<proteinExistence type="predicted"/>
<accession>A0A3B0Y955</accession>
<keyword evidence="1" id="KW-0472">Membrane</keyword>
<dbReference type="InterPro" id="IPR025328">
    <property type="entry name" value="DUF4234"/>
</dbReference>
<dbReference type="Pfam" id="PF14018">
    <property type="entry name" value="DUF4234"/>
    <property type="match status" value="1"/>
</dbReference>
<feature type="transmembrane region" description="Helical" evidence="1">
    <location>
        <begin position="136"/>
        <end position="157"/>
    </location>
</feature>
<reference evidence="3" key="1">
    <citation type="submission" date="2018-06" db="EMBL/GenBank/DDBJ databases">
        <authorList>
            <person name="Zhirakovskaya E."/>
        </authorList>
    </citation>
    <scope>NUCLEOTIDE SEQUENCE</scope>
</reference>
<feature type="transmembrane region" description="Helical" evidence="1">
    <location>
        <begin position="35"/>
        <end position="54"/>
    </location>
</feature>
<feature type="domain" description="DUF4234" evidence="2">
    <location>
        <begin position="36"/>
        <end position="130"/>
    </location>
</feature>
<dbReference type="AlphaFoldDB" id="A0A3B0Y955"/>
<dbReference type="EMBL" id="UOFG01000244">
    <property type="protein sequence ID" value="VAW65124.1"/>
    <property type="molecule type" value="Genomic_DNA"/>
</dbReference>
<evidence type="ECO:0000313" key="3">
    <source>
        <dbReference type="EMBL" id="VAW65124.1"/>
    </source>
</evidence>
<gene>
    <name evidence="3" type="ORF">MNBD_GAMMA11-2121</name>
</gene>